<dbReference type="RefSeq" id="WP_099347928.1">
    <property type="nucleotide sequence ID" value="NZ_AP023326.1"/>
</dbReference>
<dbReference type="AlphaFoldDB" id="A0A6S6PJQ6"/>
<name>A0A6S6PJQ6_ACEAC</name>
<protein>
    <recommendedName>
        <fullName evidence="3">Lipoprotein</fullName>
    </recommendedName>
</protein>
<sequence>MKRLIILTACLPLLTSCGVGPRGISGSDAGCVRRAMKYEGWDFDGAMSRCARYEDIRTSYMGIDPMGGRLLPLDLRSDPKLQAMAENPQINTSHWPYVPRTSTAPKQGAVFVPLH</sequence>
<dbReference type="EMBL" id="AP023326">
    <property type="protein sequence ID" value="BCI68068.1"/>
    <property type="molecule type" value="Genomic_DNA"/>
</dbReference>
<gene>
    <name evidence="1" type="ORF">AAJCM20276_26920</name>
</gene>
<reference evidence="1 2" key="1">
    <citation type="submission" date="2020-07" db="EMBL/GenBank/DDBJ databases">
        <title>Complete Genome Sequence of an acetic acid bacterium, Acetobacter aceti JCM20276.</title>
        <authorList>
            <person name="Hirose Y."/>
            <person name="Mihara H."/>
        </authorList>
    </citation>
    <scope>NUCLEOTIDE SEQUENCE [LARGE SCALE GENOMIC DNA]</scope>
    <source>
        <strain evidence="1 2">JCM20276</strain>
    </source>
</reference>
<dbReference type="Proteomes" id="UP000515220">
    <property type="component" value="Chromosome"/>
</dbReference>
<dbReference type="PROSITE" id="PS51257">
    <property type="entry name" value="PROKAR_LIPOPROTEIN"/>
    <property type="match status" value="1"/>
</dbReference>
<proteinExistence type="predicted"/>
<organism evidence="1 2">
    <name type="scientific">Acetobacter aceti</name>
    <dbReference type="NCBI Taxonomy" id="435"/>
    <lineage>
        <taxon>Bacteria</taxon>
        <taxon>Pseudomonadati</taxon>
        <taxon>Pseudomonadota</taxon>
        <taxon>Alphaproteobacteria</taxon>
        <taxon>Acetobacterales</taxon>
        <taxon>Acetobacteraceae</taxon>
        <taxon>Acetobacter</taxon>
        <taxon>Acetobacter subgen. Acetobacter</taxon>
    </lineage>
</organism>
<evidence type="ECO:0000313" key="2">
    <source>
        <dbReference type="Proteomes" id="UP000515220"/>
    </source>
</evidence>
<accession>A0A6S6PJQ6</accession>
<evidence type="ECO:0008006" key="3">
    <source>
        <dbReference type="Google" id="ProtNLM"/>
    </source>
</evidence>
<evidence type="ECO:0000313" key="1">
    <source>
        <dbReference type="EMBL" id="BCI68068.1"/>
    </source>
</evidence>